<gene>
    <name evidence="1" type="ORF">MtrDRAFT_AC148965g25v2</name>
</gene>
<name>Q2HVC3_MEDTR</name>
<evidence type="ECO:0000313" key="1">
    <source>
        <dbReference type="EMBL" id="ABD28524.2"/>
    </source>
</evidence>
<reference evidence="1" key="1">
    <citation type="submission" date="2004-08" db="EMBL/GenBank/DDBJ databases">
        <authorList>
            <person name="Town C.D."/>
        </authorList>
    </citation>
    <scope>NUCLEOTIDE SEQUENCE</scope>
</reference>
<proteinExistence type="predicted"/>
<reference evidence="1" key="2">
    <citation type="submission" date="2007-03" db="EMBL/GenBank/DDBJ databases">
        <authorList>
            <consortium name="The International Medicago Genome Annotation Group"/>
        </authorList>
    </citation>
    <scope>NUCLEOTIDE SEQUENCE</scope>
</reference>
<protein>
    <submittedName>
        <fullName evidence="1">Uncharacterized protein</fullName>
    </submittedName>
</protein>
<dbReference type="AlphaFoldDB" id="Q2HVC3"/>
<organism evidence="1">
    <name type="scientific">Medicago truncatula</name>
    <name type="common">Barrel medic</name>
    <name type="synonym">Medicago tribuloides</name>
    <dbReference type="NCBI Taxonomy" id="3880"/>
    <lineage>
        <taxon>Eukaryota</taxon>
        <taxon>Viridiplantae</taxon>
        <taxon>Streptophyta</taxon>
        <taxon>Embryophyta</taxon>
        <taxon>Tracheophyta</taxon>
        <taxon>Spermatophyta</taxon>
        <taxon>Magnoliopsida</taxon>
        <taxon>eudicotyledons</taxon>
        <taxon>Gunneridae</taxon>
        <taxon>Pentapetalae</taxon>
        <taxon>rosids</taxon>
        <taxon>fabids</taxon>
        <taxon>Fabales</taxon>
        <taxon>Fabaceae</taxon>
        <taxon>Papilionoideae</taxon>
        <taxon>50 kb inversion clade</taxon>
        <taxon>NPAAA clade</taxon>
        <taxon>Hologalegina</taxon>
        <taxon>IRL clade</taxon>
        <taxon>Trifolieae</taxon>
        <taxon>Medicago</taxon>
    </lineage>
</organism>
<sequence>MCDNICSWFIDSNEARGLNSAVDSLPQFMGPQHMCGFAGELDFFYESVDGVFRTTILNISRMLQRGFSF</sequence>
<dbReference type="EMBL" id="AC148965">
    <property type="protein sequence ID" value="ABD28524.2"/>
    <property type="molecule type" value="Genomic_DNA"/>
</dbReference>
<accession>Q2HVC3</accession>